<gene>
    <name evidence="3" type="ORF">NCTC13652_01891</name>
</gene>
<dbReference type="RefSeq" id="WP_051238070.1">
    <property type="nucleotide sequence ID" value="NZ_JAKDOF010000005.1"/>
</dbReference>
<feature type="coiled-coil region" evidence="1">
    <location>
        <begin position="308"/>
        <end position="342"/>
    </location>
</feature>
<keyword evidence="1" id="KW-0175">Coiled coil</keyword>
<reference evidence="3 4" key="1">
    <citation type="submission" date="2018-12" db="EMBL/GenBank/DDBJ databases">
        <authorList>
            <consortium name="Pathogen Informatics"/>
        </authorList>
    </citation>
    <scope>NUCLEOTIDE SEQUENCE [LARGE SCALE GENOMIC DNA]</scope>
    <source>
        <strain evidence="3 4">NCTC13652</strain>
    </source>
</reference>
<evidence type="ECO:0000256" key="2">
    <source>
        <dbReference type="SAM" id="MobiDB-lite"/>
    </source>
</evidence>
<dbReference type="EMBL" id="LR134473">
    <property type="protein sequence ID" value="VEI03680.1"/>
    <property type="molecule type" value="Genomic_DNA"/>
</dbReference>
<feature type="region of interest" description="Disordered" evidence="2">
    <location>
        <begin position="798"/>
        <end position="819"/>
    </location>
</feature>
<feature type="region of interest" description="Disordered" evidence="2">
    <location>
        <begin position="531"/>
        <end position="559"/>
    </location>
</feature>
<feature type="region of interest" description="Disordered" evidence="2">
    <location>
        <begin position="1119"/>
        <end position="1146"/>
    </location>
</feature>
<dbReference type="OrthoDB" id="174137at2"/>
<dbReference type="Pfam" id="PF13558">
    <property type="entry name" value="SbcC_Walker_B"/>
    <property type="match status" value="1"/>
</dbReference>
<evidence type="ECO:0000313" key="4">
    <source>
        <dbReference type="Proteomes" id="UP000277858"/>
    </source>
</evidence>
<keyword evidence="4" id="KW-1185">Reference proteome</keyword>
<name>A0A448P0L4_9ACTN</name>
<dbReference type="Proteomes" id="UP000277858">
    <property type="component" value="Chromosome"/>
</dbReference>
<organism evidence="3 4">
    <name type="scientific">Acidipropionibacterium jensenii</name>
    <dbReference type="NCBI Taxonomy" id="1749"/>
    <lineage>
        <taxon>Bacteria</taxon>
        <taxon>Bacillati</taxon>
        <taxon>Actinomycetota</taxon>
        <taxon>Actinomycetes</taxon>
        <taxon>Propionibacteriales</taxon>
        <taxon>Propionibacteriaceae</taxon>
        <taxon>Acidipropionibacterium</taxon>
    </lineage>
</organism>
<dbReference type="STRING" id="1122997.GCA_000425285_00416"/>
<feature type="compositionally biased region" description="Low complexity" evidence="2">
    <location>
        <begin position="539"/>
        <end position="556"/>
    </location>
</feature>
<dbReference type="Gene3D" id="3.40.50.300">
    <property type="entry name" value="P-loop containing nucleotide triphosphate hydrolases"/>
    <property type="match status" value="1"/>
</dbReference>
<dbReference type="AlphaFoldDB" id="A0A448P0L4"/>
<accession>A0A448P0L4</accession>
<feature type="coiled-coil region" evidence="1">
    <location>
        <begin position="425"/>
        <end position="452"/>
    </location>
</feature>
<evidence type="ECO:0000256" key="1">
    <source>
        <dbReference type="SAM" id="Coils"/>
    </source>
</evidence>
<dbReference type="SUPFAM" id="SSF52540">
    <property type="entry name" value="P-loop containing nucleoside triphosphate hydrolases"/>
    <property type="match status" value="2"/>
</dbReference>
<dbReference type="Pfam" id="PF13555">
    <property type="entry name" value="AAA_29"/>
    <property type="match status" value="1"/>
</dbReference>
<feature type="compositionally biased region" description="Basic and acidic residues" evidence="2">
    <location>
        <begin position="1132"/>
        <end position="1146"/>
    </location>
</feature>
<proteinExistence type="predicted"/>
<feature type="compositionally biased region" description="Basic and acidic residues" evidence="2">
    <location>
        <begin position="810"/>
        <end position="819"/>
    </location>
</feature>
<protein>
    <submittedName>
        <fullName evidence="3">Uncharacterized protein conserved in bacteria</fullName>
    </submittedName>
</protein>
<sequence length="1146" mass="129220">MRGPEHPGQFRLTRIQLVNWGTFEGYRDITVPRKGVLITGASGSGKSSLLDAIAAIMVQPRWLAFNAAAQQSGQGDRSRDILSYVRGAHRRDVDESTGQVTTTYLRTGATWSGIALTFDDADGRTVSLLRLMHATQQASSPADVSNLYVDADQRVDLQSLRPLVENGIDSRGIKAAHPGWWTNRQYNGFASRLQRKLGLASDRAQRLLHKTQSAKNLGSLNTLLRDFMLDEPDTFSLADAAVEQFEELSGAHRAVVDAREQVAALEPLEAISTAYHRAVEALDLLEAEQHHAETFFTRHRVEIADTLIAACQTTLKSLSAEIDAAERRERDATAAREQCQARIAGLGGHRIPDLERQRSSYQDILERCRHTLADAENRAAQCDLTLPDSPAGWPGWQDDLTARLRGLDEEDSRERDANYSVLEHRVKAKDAVDTLSTDLRALESQHSNMEAALLLARTALADELGVTTDELPFAGELIDVLPDQTQWQGAIERVLRPLARTLLVPDEISSRVAAAVDRRSWGTRLVWERVRPDSPAPSTPATTSTSSGASPTRPGTLPGKVAVLASSPFAGWLTGTLARRYDYRCVDDVSEFSRLDRGLTRAGQVKHSRTRHEKDDRWKVSDRTRWLLGSSTAGKHDALARALDQARAVLQTAIEAADALDERIRHRHSLRTNLTELIRTRPEDLDVDRARADIDSVETQLRQLRAGNQELALAESELPGLQEAESAARSETQQLQVDARVRHDEMTSLTTRRERWTAALRRAEDVPEKVREALEARISSPRQPRSDRDDRLDLEDLETLHRSTTTQISEDQRTTQSDRDRQIKLAENRMRRFKETWPQRAADLQDGVDYLPEYLRQLEQLRADRLPEFEARFFDLLQSQSRNNITALANRIRISRREVRNRIDPINESLMRTEYARGRHLQVRVCDRSLPEVRDFLRELQQITTDSVSDVMEAGDDPQARQGAEERFLRIQRLMARLRSQELVDRRWRELCLDTRIHVEFRAEVLDAESRPVDFYEDAGGRSGGERQKFVTFCLAAALRYQLARDGATLPGYGVVALDEAFDKTDPEFTRAGLEVFRDFGFQLLLATPMKMLQTLEDYVGGIILFQNEPGRPSRIMVSQFQDPGAESDGDEVAREERDDVQAPLL</sequence>
<evidence type="ECO:0000313" key="3">
    <source>
        <dbReference type="EMBL" id="VEI03680.1"/>
    </source>
</evidence>
<dbReference type="InterPro" id="IPR027417">
    <property type="entry name" value="P-loop_NTPase"/>
</dbReference>